<protein>
    <recommendedName>
        <fullName evidence="3">Asteroid domain-containing protein</fullName>
    </recommendedName>
</protein>
<feature type="region of interest" description="Disordered" evidence="2">
    <location>
        <begin position="733"/>
        <end position="756"/>
    </location>
</feature>
<feature type="compositionally biased region" description="Basic residues" evidence="2">
    <location>
        <begin position="736"/>
        <end position="745"/>
    </location>
</feature>
<dbReference type="EMBL" id="KN847571">
    <property type="protein sequence ID" value="KIV99801.1"/>
    <property type="molecule type" value="Genomic_DNA"/>
</dbReference>
<dbReference type="VEuPathDB" id="FungiDB:PV09_08605"/>
<comment type="similarity">
    <text evidence="1">Belongs to the asteroid family.</text>
</comment>
<dbReference type="Gene3D" id="3.40.50.1010">
    <property type="entry name" value="5'-nuclease"/>
    <property type="match status" value="1"/>
</dbReference>
<dbReference type="InterPro" id="IPR029060">
    <property type="entry name" value="PIN-like_dom_sf"/>
</dbReference>
<dbReference type="AlphaFoldDB" id="A0A0D1YG86"/>
<dbReference type="InterPro" id="IPR039436">
    <property type="entry name" value="Asteroid_dom"/>
</dbReference>
<keyword evidence="5" id="KW-1185">Reference proteome</keyword>
<dbReference type="Pfam" id="PF12813">
    <property type="entry name" value="XPG_I_2"/>
    <property type="match status" value="1"/>
</dbReference>
<dbReference type="InParanoid" id="A0A0D1YG86"/>
<evidence type="ECO:0000313" key="5">
    <source>
        <dbReference type="Proteomes" id="UP000053259"/>
    </source>
</evidence>
<organism evidence="4 5">
    <name type="scientific">Verruconis gallopava</name>
    <dbReference type="NCBI Taxonomy" id="253628"/>
    <lineage>
        <taxon>Eukaryota</taxon>
        <taxon>Fungi</taxon>
        <taxon>Dikarya</taxon>
        <taxon>Ascomycota</taxon>
        <taxon>Pezizomycotina</taxon>
        <taxon>Dothideomycetes</taxon>
        <taxon>Pleosporomycetidae</taxon>
        <taxon>Venturiales</taxon>
        <taxon>Sympoventuriaceae</taxon>
        <taxon>Verruconis</taxon>
    </lineage>
</organism>
<reference evidence="4 5" key="1">
    <citation type="submission" date="2015-01" db="EMBL/GenBank/DDBJ databases">
        <title>The Genome Sequence of Ochroconis gallopava CBS43764.</title>
        <authorList>
            <consortium name="The Broad Institute Genomics Platform"/>
            <person name="Cuomo C."/>
            <person name="de Hoog S."/>
            <person name="Gorbushina A."/>
            <person name="Stielow B."/>
            <person name="Teixiera M."/>
            <person name="Abouelleil A."/>
            <person name="Chapman S.B."/>
            <person name="Priest M."/>
            <person name="Young S.K."/>
            <person name="Wortman J."/>
            <person name="Nusbaum C."/>
            <person name="Birren B."/>
        </authorList>
    </citation>
    <scope>NUCLEOTIDE SEQUENCE [LARGE SCALE GENOMIC DNA]</scope>
    <source>
        <strain evidence="4 5">CBS 43764</strain>
    </source>
</reference>
<sequence>MGIRGLLHLLQPYRVALEFPLLPQAVVAAADDDADVQASADATHSRPGAVRLELADQDDSDGFALSKDAVRNHRDSYSGRSRPSLSPPLASSRSSFPDPDPDPSTAHPAQHQHSDLSSVTNAVDGAVYAVVDGPALAYHAYHVALSGRRLAENALDALPTYDEVGRIATDLLDTLQAHGIRVAVIFFDGALPEPKRDVRIQRLSAYLRQLEHYRSVHSFHFGPMSDCSIVDRLASAAVDTPATAPLTGSDEGADDRSKRSAEINRHKNDETNYNDDGNRTRKQNNRGSTPSTPCFSPAQVPAKLKLLPALPFLVPSIIETLHKTAYAGRAVVVPGEADSFCAAYAKDREAMIVTSDSDLLIYDLGPHGSVALLKDIEHQSAASSNGAERRSCLRVMRYEPASMARRFGLKTLDTLAFALHEDPHKSFSTCLQRARCLQSDPSLAYLEFAASYAAANAASALANVAVGAAPLRGLDPRVSEWVRDGQDLGLLRLPPEVRALLVAKTASAPARMYLPVLIEDASRSSAWDVGADVRTLAYSVFRPARPSAACSTKEVVRRGNRIVETSVQHLDLPSVLEMLGHFQALVKHLHSLDVSRRLVWPLIALYMMCSHLQRDGRKLPSAAMLNALLVRRRPYRNWEHVQWSAQMQAAAYSLRMLHQCLDLGMLSPHSSSGCDVTAAIETTTELLRTLPSLASWFDEDVLVDDAAIDQAVRMLLDALGVDTADRTCADEQLTGKQRKKKRKKERAAAKAAQTGDMGTNVSLPNMFSLLATGSLGNDA</sequence>
<dbReference type="GeneID" id="27316578"/>
<dbReference type="InterPro" id="IPR026832">
    <property type="entry name" value="Asteroid"/>
</dbReference>
<evidence type="ECO:0000256" key="2">
    <source>
        <dbReference type="SAM" id="MobiDB-lite"/>
    </source>
</evidence>
<evidence type="ECO:0000259" key="3">
    <source>
        <dbReference type="Pfam" id="PF12813"/>
    </source>
</evidence>
<name>A0A0D1YG86_9PEZI</name>
<dbReference type="Proteomes" id="UP000053259">
    <property type="component" value="Unassembled WGS sequence"/>
</dbReference>
<gene>
    <name evidence="4" type="ORF">PV09_08605</name>
</gene>
<evidence type="ECO:0000256" key="1">
    <source>
        <dbReference type="ARBA" id="ARBA00007398"/>
    </source>
</evidence>
<proteinExistence type="inferred from homology"/>
<dbReference type="OrthoDB" id="5297549at2759"/>
<feature type="compositionally biased region" description="Basic and acidic residues" evidence="2">
    <location>
        <begin position="254"/>
        <end position="270"/>
    </location>
</feature>
<dbReference type="RefSeq" id="XP_016209671.1">
    <property type="nucleotide sequence ID" value="XM_016362529.1"/>
</dbReference>
<dbReference type="PANTHER" id="PTHR15665">
    <property type="entry name" value="ASTEROID PROTEIN"/>
    <property type="match status" value="1"/>
</dbReference>
<accession>A0A0D1YG86</accession>
<feature type="compositionally biased region" description="Polar residues" evidence="2">
    <location>
        <begin position="285"/>
        <end position="294"/>
    </location>
</feature>
<evidence type="ECO:0000313" key="4">
    <source>
        <dbReference type="EMBL" id="KIV99801.1"/>
    </source>
</evidence>
<dbReference type="STRING" id="253628.A0A0D1YG86"/>
<feature type="domain" description="Asteroid" evidence="3">
    <location>
        <begin position="311"/>
        <end position="568"/>
    </location>
</feature>
<feature type="region of interest" description="Disordered" evidence="2">
    <location>
        <begin position="63"/>
        <end position="117"/>
    </location>
</feature>
<dbReference type="SUPFAM" id="SSF88723">
    <property type="entry name" value="PIN domain-like"/>
    <property type="match status" value="1"/>
</dbReference>
<feature type="compositionally biased region" description="Basic and acidic residues" evidence="2">
    <location>
        <begin position="68"/>
        <end position="77"/>
    </location>
</feature>
<dbReference type="PANTHER" id="PTHR15665:SF1">
    <property type="entry name" value="PROTEIN ASTEROID HOMOLOG 1"/>
    <property type="match status" value="1"/>
</dbReference>
<dbReference type="HOGENOM" id="CLU_016461_1_0_1"/>
<feature type="region of interest" description="Disordered" evidence="2">
    <location>
        <begin position="241"/>
        <end position="295"/>
    </location>
</feature>
<feature type="compositionally biased region" description="Low complexity" evidence="2">
    <location>
        <begin position="78"/>
        <end position="97"/>
    </location>
</feature>